<organism evidence="2 3">
    <name type="scientific">Tritrichomonas foetus</name>
    <dbReference type="NCBI Taxonomy" id="1144522"/>
    <lineage>
        <taxon>Eukaryota</taxon>
        <taxon>Metamonada</taxon>
        <taxon>Parabasalia</taxon>
        <taxon>Tritrichomonadida</taxon>
        <taxon>Tritrichomonadidae</taxon>
        <taxon>Tritrichomonas</taxon>
    </lineage>
</organism>
<dbReference type="AlphaFoldDB" id="A0A1J4K652"/>
<dbReference type="Gene3D" id="3.10.20.90">
    <property type="entry name" value="Phosphatidylinositol 3-kinase Catalytic Subunit, Chain A, domain 1"/>
    <property type="match status" value="1"/>
</dbReference>
<dbReference type="InterPro" id="IPR029071">
    <property type="entry name" value="Ubiquitin-like_domsf"/>
</dbReference>
<dbReference type="InterPro" id="IPR050730">
    <property type="entry name" value="UBX_domain-protein"/>
</dbReference>
<reference evidence="2" key="1">
    <citation type="submission" date="2016-10" db="EMBL/GenBank/DDBJ databases">
        <authorList>
            <person name="Benchimol M."/>
            <person name="Almeida L.G."/>
            <person name="Vasconcelos A.T."/>
            <person name="Perreira-Neves A."/>
            <person name="Rosa I.A."/>
            <person name="Tasca T."/>
            <person name="Bogo M.R."/>
            <person name="de Souza W."/>
        </authorList>
    </citation>
    <scope>NUCLEOTIDE SEQUENCE [LARGE SCALE GENOMIC DNA]</scope>
    <source>
        <strain evidence="2">K</strain>
    </source>
</reference>
<dbReference type="RefSeq" id="XP_068358316.1">
    <property type="nucleotide sequence ID" value="XM_068505391.1"/>
</dbReference>
<evidence type="ECO:0000259" key="1">
    <source>
        <dbReference type="PROSITE" id="PS50033"/>
    </source>
</evidence>
<dbReference type="InterPro" id="IPR009060">
    <property type="entry name" value="UBA-like_sf"/>
</dbReference>
<dbReference type="PANTHER" id="PTHR23322">
    <property type="entry name" value="FAS-ASSOCIATED PROTEIN"/>
    <property type="match status" value="1"/>
</dbReference>
<dbReference type="CDD" id="cd14273">
    <property type="entry name" value="UBA_TAP-C_like"/>
    <property type="match status" value="1"/>
</dbReference>
<comment type="caution">
    <text evidence="2">The sequence shown here is derived from an EMBL/GenBank/DDBJ whole genome shotgun (WGS) entry which is preliminary data.</text>
</comment>
<dbReference type="SUPFAM" id="SSF52833">
    <property type="entry name" value="Thioredoxin-like"/>
    <property type="match status" value="1"/>
</dbReference>
<dbReference type="VEuPathDB" id="TrichDB:TRFO_27196"/>
<dbReference type="GO" id="GO:0043130">
    <property type="term" value="F:ubiquitin binding"/>
    <property type="evidence" value="ECO:0007669"/>
    <property type="project" value="TreeGrafter"/>
</dbReference>
<keyword evidence="3" id="KW-1185">Reference proteome</keyword>
<gene>
    <name evidence="2" type="ORF">TRFO_27196</name>
</gene>
<dbReference type="Pfam" id="PF14555">
    <property type="entry name" value="UBA_4"/>
    <property type="match status" value="1"/>
</dbReference>
<dbReference type="EMBL" id="MLAK01000767">
    <property type="protein sequence ID" value="OHT05180.1"/>
    <property type="molecule type" value="Genomic_DNA"/>
</dbReference>
<dbReference type="Gene3D" id="3.40.30.10">
    <property type="entry name" value="Glutaredoxin"/>
    <property type="match status" value="1"/>
</dbReference>
<dbReference type="Pfam" id="PF00789">
    <property type="entry name" value="UBX"/>
    <property type="match status" value="1"/>
</dbReference>
<evidence type="ECO:0000313" key="2">
    <source>
        <dbReference type="EMBL" id="OHT05180.1"/>
    </source>
</evidence>
<dbReference type="Gene3D" id="1.10.8.10">
    <property type="entry name" value="DNA helicase RuvA subunit, C-terminal domain"/>
    <property type="match status" value="1"/>
</dbReference>
<dbReference type="Proteomes" id="UP000179807">
    <property type="component" value="Unassembled WGS sequence"/>
</dbReference>
<dbReference type="GeneID" id="94840095"/>
<dbReference type="SUPFAM" id="SSF54236">
    <property type="entry name" value="Ubiquitin-like"/>
    <property type="match status" value="1"/>
</dbReference>
<name>A0A1J4K652_9EUKA</name>
<dbReference type="InterPro" id="IPR001012">
    <property type="entry name" value="UBX_dom"/>
</dbReference>
<dbReference type="GO" id="GO:0005634">
    <property type="term" value="C:nucleus"/>
    <property type="evidence" value="ECO:0007669"/>
    <property type="project" value="TreeGrafter"/>
</dbReference>
<dbReference type="OrthoDB" id="25887at2759"/>
<feature type="domain" description="UBX" evidence="1">
    <location>
        <begin position="251"/>
        <end position="327"/>
    </location>
</feature>
<evidence type="ECO:0000313" key="3">
    <source>
        <dbReference type="Proteomes" id="UP000179807"/>
    </source>
</evidence>
<accession>A0A1J4K652</accession>
<proteinExistence type="predicted"/>
<dbReference type="PANTHER" id="PTHR23322:SF6">
    <property type="entry name" value="UBX DOMAIN-CONTAINING PROTEIN 7"/>
    <property type="match status" value="1"/>
</dbReference>
<protein>
    <recommendedName>
        <fullName evidence="1">UBX domain-containing protein</fullName>
    </recommendedName>
</protein>
<dbReference type="GO" id="GO:0043161">
    <property type="term" value="P:proteasome-mediated ubiquitin-dependent protein catabolic process"/>
    <property type="evidence" value="ECO:0007669"/>
    <property type="project" value="TreeGrafter"/>
</dbReference>
<dbReference type="SUPFAM" id="SSF46934">
    <property type="entry name" value="UBA-like"/>
    <property type="match status" value="1"/>
</dbReference>
<dbReference type="PROSITE" id="PS50033">
    <property type="entry name" value="UBX"/>
    <property type="match status" value="1"/>
</dbReference>
<sequence>MDRSHDAIITQFVELTGCSTDVATDILFGCQWDIENAINMYFSNYKFSTQPVTSHNPGIPSLPKKSSADAPLSQQRFFSNNIPPPKKEVEQERLILTGNHEKFNEYRLIANDKRRWMLILLSKRPLIQSILGDSRLRDYTNTRYVPLEISLEESDGQWFKSTFKVFDYPCYAIIDPENMECVQRYEGEMKFQEITQFLKTFLQEHPEKGLPIDIDMVDMYNYTLQIFTSSSDSSDMDVDDDGASKLEQRSDPGTIISIMVQLPNQKRTKIEIGENEKVNSLYKKVASLANIDAGTFKLTIPFPLTELDDKSKTVGEMKLKNAMIVVNIQ</sequence>
<dbReference type="InterPro" id="IPR036249">
    <property type="entry name" value="Thioredoxin-like_sf"/>
</dbReference>
<dbReference type="CDD" id="cd01767">
    <property type="entry name" value="UBX"/>
    <property type="match status" value="1"/>
</dbReference>